<protein>
    <submittedName>
        <fullName evidence="2">Uncharacterized protein</fullName>
    </submittedName>
</protein>
<evidence type="ECO:0000256" key="1">
    <source>
        <dbReference type="SAM" id="MobiDB-lite"/>
    </source>
</evidence>
<accession>A0AAV4A455</accession>
<name>A0AAV4A455_9GAST</name>
<evidence type="ECO:0000313" key="3">
    <source>
        <dbReference type="Proteomes" id="UP000735302"/>
    </source>
</evidence>
<gene>
    <name evidence="2" type="ORF">PoB_002949600</name>
</gene>
<dbReference type="Proteomes" id="UP000735302">
    <property type="component" value="Unassembled WGS sequence"/>
</dbReference>
<proteinExistence type="predicted"/>
<evidence type="ECO:0000313" key="2">
    <source>
        <dbReference type="EMBL" id="GFO02991.1"/>
    </source>
</evidence>
<feature type="compositionally biased region" description="Basic and acidic residues" evidence="1">
    <location>
        <begin position="1"/>
        <end position="13"/>
    </location>
</feature>
<dbReference type="EMBL" id="BLXT01003699">
    <property type="protein sequence ID" value="GFO02991.1"/>
    <property type="molecule type" value="Genomic_DNA"/>
</dbReference>
<sequence length="113" mass="12828">MAVRENSDVKIAGENRAGPRTSEGRASMGGFGVIHQWEYREQRPPLKLTNFCDLRVKMWHQWHKVISSFRALRQARAPVARFKPATERSQGGLASHCATDAPSKELRHLFLVC</sequence>
<comment type="caution">
    <text evidence="2">The sequence shown here is derived from an EMBL/GenBank/DDBJ whole genome shotgun (WGS) entry which is preliminary data.</text>
</comment>
<dbReference type="AlphaFoldDB" id="A0AAV4A455"/>
<feature type="region of interest" description="Disordered" evidence="1">
    <location>
        <begin position="1"/>
        <end position="27"/>
    </location>
</feature>
<organism evidence="2 3">
    <name type="scientific">Plakobranchus ocellatus</name>
    <dbReference type="NCBI Taxonomy" id="259542"/>
    <lineage>
        <taxon>Eukaryota</taxon>
        <taxon>Metazoa</taxon>
        <taxon>Spiralia</taxon>
        <taxon>Lophotrochozoa</taxon>
        <taxon>Mollusca</taxon>
        <taxon>Gastropoda</taxon>
        <taxon>Heterobranchia</taxon>
        <taxon>Euthyneura</taxon>
        <taxon>Panpulmonata</taxon>
        <taxon>Sacoglossa</taxon>
        <taxon>Placobranchoidea</taxon>
        <taxon>Plakobranchidae</taxon>
        <taxon>Plakobranchus</taxon>
    </lineage>
</organism>
<keyword evidence="3" id="KW-1185">Reference proteome</keyword>
<reference evidence="2 3" key="1">
    <citation type="journal article" date="2021" name="Elife">
        <title>Chloroplast acquisition without the gene transfer in kleptoplastic sea slugs, Plakobranchus ocellatus.</title>
        <authorList>
            <person name="Maeda T."/>
            <person name="Takahashi S."/>
            <person name="Yoshida T."/>
            <person name="Shimamura S."/>
            <person name="Takaki Y."/>
            <person name="Nagai Y."/>
            <person name="Toyoda A."/>
            <person name="Suzuki Y."/>
            <person name="Arimoto A."/>
            <person name="Ishii H."/>
            <person name="Satoh N."/>
            <person name="Nishiyama T."/>
            <person name="Hasebe M."/>
            <person name="Maruyama T."/>
            <person name="Minagawa J."/>
            <person name="Obokata J."/>
            <person name="Shigenobu S."/>
        </authorList>
    </citation>
    <scope>NUCLEOTIDE SEQUENCE [LARGE SCALE GENOMIC DNA]</scope>
</reference>